<dbReference type="GO" id="GO:0015366">
    <property type="term" value="F:malate:proton symporter activity"/>
    <property type="evidence" value="ECO:0007669"/>
    <property type="project" value="TreeGrafter"/>
</dbReference>
<dbReference type="RefSeq" id="WP_091527883.1">
    <property type="nucleotide sequence ID" value="NZ_LT629772.1"/>
</dbReference>
<feature type="transmembrane region" description="Helical" evidence="8">
    <location>
        <begin position="214"/>
        <end position="235"/>
    </location>
</feature>
<evidence type="ECO:0000256" key="1">
    <source>
        <dbReference type="ARBA" id="ARBA00004651"/>
    </source>
</evidence>
<protein>
    <submittedName>
        <fullName evidence="9">Aerobic C4-dicarboxylate transport protein</fullName>
    </submittedName>
</protein>
<keyword evidence="4 8" id="KW-0812">Transmembrane</keyword>
<dbReference type="InterPro" id="IPR036458">
    <property type="entry name" value="Na:dicarbo_symporter_sf"/>
</dbReference>
<dbReference type="PRINTS" id="PR00173">
    <property type="entry name" value="EDTRNSPORT"/>
</dbReference>
<dbReference type="Gene3D" id="1.10.3860.10">
    <property type="entry name" value="Sodium:dicarboxylate symporter"/>
    <property type="match status" value="1"/>
</dbReference>
<gene>
    <name evidence="9" type="ORF">SAMN04489812_4665</name>
</gene>
<keyword evidence="2" id="KW-0813">Transport</keyword>
<sequence>MSTSKTTPPTERDQGAGFRWASLSPFGKPLHRDLTFQVLVGMIVGVLLGIVVPAVGVNLNLVSTLFIHLIQMIVGLVVFCTVTLGIAKVRDFGKVGKIAIKAILYFEIITTFALAIGLIMINILQPGVGMHINPADLDGADQVTAAKPMTFSSFIIGLVPTSAVGAFAEGNVLQILVFSALFGCGVAAVGAKADPLVRGIDSVQRSLFWVIGRIMRLAPLAACAAIAYSVSSYGLDSLLSLGALVLEFFLTVIVFFLIIFWPVSRIAGISLWKMMRYFREELLLVIGTSSSESVFPQLTVKLTRLGIKEEVVGLVLPTSYSFNHDGTCLYWAATSVFLAQATDTHLGLGGQLSLMFVLLLTSKGGAGVSGSAIPMLALTLAATGTIPVASVALILGVHKILSGAFVFTNIAGNCLATIFVAKTEKAIDWTIMRRELDSGGIRQPTR</sequence>
<dbReference type="OrthoDB" id="9766690at2"/>
<dbReference type="AlphaFoldDB" id="A0A1H1YM81"/>
<dbReference type="GO" id="GO:0015141">
    <property type="term" value="F:succinate transmembrane transporter activity"/>
    <property type="evidence" value="ECO:0007669"/>
    <property type="project" value="TreeGrafter"/>
</dbReference>
<dbReference type="GO" id="GO:0070778">
    <property type="term" value="P:L-aspartate transmembrane transport"/>
    <property type="evidence" value="ECO:0007669"/>
    <property type="project" value="TreeGrafter"/>
</dbReference>
<organism evidence="9 10">
    <name type="scientific">Microlunatus soli</name>
    <dbReference type="NCBI Taxonomy" id="630515"/>
    <lineage>
        <taxon>Bacteria</taxon>
        <taxon>Bacillati</taxon>
        <taxon>Actinomycetota</taxon>
        <taxon>Actinomycetes</taxon>
        <taxon>Propionibacteriales</taxon>
        <taxon>Propionibacteriaceae</taxon>
        <taxon>Microlunatus</taxon>
    </lineage>
</organism>
<evidence type="ECO:0000256" key="5">
    <source>
        <dbReference type="ARBA" id="ARBA00022847"/>
    </source>
</evidence>
<evidence type="ECO:0000313" key="10">
    <source>
        <dbReference type="Proteomes" id="UP000199103"/>
    </source>
</evidence>
<keyword evidence="5" id="KW-0769">Symport</keyword>
<dbReference type="GO" id="GO:0015138">
    <property type="term" value="F:fumarate transmembrane transporter activity"/>
    <property type="evidence" value="ECO:0007669"/>
    <property type="project" value="TreeGrafter"/>
</dbReference>
<evidence type="ECO:0000256" key="2">
    <source>
        <dbReference type="ARBA" id="ARBA00022448"/>
    </source>
</evidence>
<dbReference type="InterPro" id="IPR001991">
    <property type="entry name" value="Na-dicarboxylate_symporter"/>
</dbReference>
<dbReference type="Pfam" id="PF00375">
    <property type="entry name" value="SDF"/>
    <property type="match status" value="1"/>
</dbReference>
<accession>A0A1H1YM81</accession>
<evidence type="ECO:0000256" key="8">
    <source>
        <dbReference type="SAM" id="Phobius"/>
    </source>
</evidence>
<keyword evidence="10" id="KW-1185">Reference proteome</keyword>
<dbReference type="FunFam" id="1.10.3860.10:FF:000001">
    <property type="entry name" value="C4-dicarboxylate transport protein"/>
    <property type="match status" value="1"/>
</dbReference>
<dbReference type="SUPFAM" id="SSF118215">
    <property type="entry name" value="Proton glutamate symport protein"/>
    <property type="match status" value="1"/>
</dbReference>
<feature type="transmembrane region" description="Helical" evidence="8">
    <location>
        <begin position="400"/>
        <end position="421"/>
    </location>
</feature>
<comment type="subcellular location">
    <subcellularLocation>
        <location evidence="1">Cell membrane</location>
        <topology evidence="1">Multi-pass membrane protein</topology>
    </subcellularLocation>
</comment>
<proteinExistence type="predicted"/>
<dbReference type="STRING" id="630515.SAMN04489812_4665"/>
<name>A0A1H1YM81_9ACTN</name>
<feature type="transmembrane region" description="Helical" evidence="8">
    <location>
        <begin position="65"/>
        <end position="86"/>
    </location>
</feature>
<dbReference type="PANTHER" id="PTHR42865">
    <property type="entry name" value="PROTON/GLUTAMATE-ASPARTATE SYMPORTER"/>
    <property type="match status" value="1"/>
</dbReference>
<dbReference type="Proteomes" id="UP000199103">
    <property type="component" value="Chromosome I"/>
</dbReference>
<feature type="transmembrane region" description="Helical" evidence="8">
    <location>
        <begin position="172"/>
        <end position="193"/>
    </location>
</feature>
<reference evidence="9 10" key="1">
    <citation type="submission" date="2016-10" db="EMBL/GenBank/DDBJ databases">
        <authorList>
            <person name="de Groot N.N."/>
        </authorList>
    </citation>
    <scope>NUCLEOTIDE SEQUENCE [LARGE SCALE GENOMIC DNA]</scope>
    <source>
        <strain evidence="9 10">DSM 21800</strain>
    </source>
</reference>
<keyword evidence="6 8" id="KW-1133">Transmembrane helix</keyword>
<feature type="transmembrane region" description="Helical" evidence="8">
    <location>
        <begin position="241"/>
        <end position="261"/>
    </location>
</feature>
<evidence type="ECO:0000256" key="3">
    <source>
        <dbReference type="ARBA" id="ARBA00022475"/>
    </source>
</evidence>
<feature type="transmembrane region" description="Helical" evidence="8">
    <location>
        <begin position="98"/>
        <end position="124"/>
    </location>
</feature>
<evidence type="ECO:0000256" key="4">
    <source>
        <dbReference type="ARBA" id="ARBA00022692"/>
    </source>
</evidence>
<evidence type="ECO:0000313" key="9">
    <source>
        <dbReference type="EMBL" id="SDT22520.1"/>
    </source>
</evidence>
<evidence type="ECO:0000256" key="7">
    <source>
        <dbReference type="ARBA" id="ARBA00023136"/>
    </source>
</evidence>
<feature type="transmembrane region" description="Helical" evidence="8">
    <location>
        <begin position="373"/>
        <end position="394"/>
    </location>
</feature>
<keyword evidence="3" id="KW-1003">Cell membrane</keyword>
<evidence type="ECO:0000256" key="6">
    <source>
        <dbReference type="ARBA" id="ARBA00022989"/>
    </source>
</evidence>
<dbReference type="GO" id="GO:0005886">
    <property type="term" value="C:plasma membrane"/>
    <property type="evidence" value="ECO:0007669"/>
    <property type="project" value="UniProtKB-SubCell"/>
</dbReference>
<dbReference type="EMBL" id="LT629772">
    <property type="protein sequence ID" value="SDT22520.1"/>
    <property type="molecule type" value="Genomic_DNA"/>
</dbReference>
<feature type="transmembrane region" description="Helical" evidence="8">
    <location>
        <begin position="38"/>
        <end position="59"/>
    </location>
</feature>
<dbReference type="PANTHER" id="PTHR42865:SF1">
    <property type="entry name" value="AEROBIC C4-DICARBOXYLATE TRANSPORT PROTEIN"/>
    <property type="match status" value="1"/>
</dbReference>
<keyword evidence="7 8" id="KW-0472">Membrane</keyword>